<protein>
    <submittedName>
        <fullName evidence="1">Uncharacterized protein</fullName>
    </submittedName>
</protein>
<gene>
    <name evidence="1" type="ORF">AAHA92_06638</name>
</gene>
<organism evidence="1 2">
    <name type="scientific">Salvia divinorum</name>
    <name type="common">Maria pastora</name>
    <name type="synonym">Diviner's sage</name>
    <dbReference type="NCBI Taxonomy" id="28513"/>
    <lineage>
        <taxon>Eukaryota</taxon>
        <taxon>Viridiplantae</taxon>
        <taxon>Streptophyta</taxon>
        <taxon>Embryophyta</taxon>
        <taxon>Tracheophyta</taxon>
        <taxon>Spermatophyta</taxon>
        <taxon>Magnoliopsida</taxon>
        <taxon>eudicotyledons</taxon>
        <taxon>Gunneridae</taxon>
        <taxon>Pentapetalae</taxon>
        <taxon>asterids</taxon>
        <taxon>lamiids</taxon>
        <taxon>Lamiales</taxon>
        <taxon>Lamiaceae</taxon>
        <taxon>Nepetoideae</taxon>
        <taxon>Mentheae</taxon>
        <taxon>Salviinae</taxon>
        <taxon>Salvia</taxon>
        <taxon>Salvia subgen. Calosphace</taxon>
    </lineage>
</organism>
<dbReference type="Proteomes" id="UP001567538">
    <property type="component" value="Unassembled WGS sequence"/>
</dbReference>
<sequence>MKREGRQHGIVKTYPVIWSSRPRLRDPNRLNSACLFAKVPTNPTNHSKFTGKCGRSMCRECHSNPASKAKGAQRLRSSSNTMRSFNYQHFRLYRW</sequence>
<keyword evidence="2" id="KW-1185">Reference proteome</keyword>
<proteinExistence type="predicted"/>
<evidence type="ECO:0000313" key="2">
    <source>
        <dbReference type="Proteomes" id="UP001567538"/>
    </source>
</evidence>
<comment type="caution">
    <text evidence="1">The sequence shown here is derived from an EMBL/GenBank/DDBJ whole genome shotgun (WGS) entry which is preliminary data.</text>
</comment>
<dbReference type="PANTHER" id="PTHR34278:SF1">
    <property type="entry name" value="PROTEIN THI031, PUTATIVE-RELATED"/>
    <property type="match status" value="1"/>
</dbReference>
<dbReference type="EMBL" id="JBEAFC010000003">
    <property type="protein sequence ID" value="KAL1564272.1"/>
    <property type="molecule type" value="Genomic_DNA"/>
</dbReference>
<reference evidence="1 2" key="1">
    <citation type="submission" date="2024-06" db="EMBL/GenBank/DDBJ databases">
        <title>A chromosome level genome sequence of Diviner's sage (Salvia divinorum).</title>
        <authorList>
            <person name="Ford S.A."/>
            <person name="Ro D.-K."/>
            <person name="Ness R.W."/>
            <person name="Phillips M.A."/>
        </authorList>
    </citation>
    <scope>NUCLEOTIDE SEQUENCE [LARGE SCALE GENOMIC DNA]</scope>
    <source>
        <strain evidence="1">SAF-2024a</strain>
        <tissue evidence="1">Leaf</tissue>
    </source>
</reference>
<dbReference type="AlphaFoldDB" id="A0ABD1I7C1"/>
<dbReference type="PANTHER" id="PTHR34278">
    <property type="entry name" value="PROTEIN THI031, PUTATIVE-RELATED"/>
    <property type="match status" value="1"/>
</dbReference>
<name>A0ABD1I7C1_SALDI</name>
<evidence type="ECO:0000313" key="1">
    <source>
        <dbReference type="EMBL" id="KAL1564272.1"/>
    </source>
</evidence>
<accession>A0ABD1I7C1</accession>